<dbReference type="PANTHER" id="PTHR34390:SF2">
    <property type="entry name" value="SUCCINATE TRANSPORTER SUBUNIT YJJP-RELATED"/>
    <property type="match status" value="1"/>
</dbReference>
<evidence type="ECO:0000256" key="4">
    <source>
        <dbReference type="ARBA" id="ARBA00022989"/>
    </source>
</evidence>
<reference evidence="10" key="1">
    <citation type="journal article" date="2019" name="Int. J. Syst. Evol. Microbiol.">
        <title>The Global Catalogue of Microorganisms (GCM) 10K type strain sequencing project: providing services to taxonomists for standard genome sequencing and annotation.</title>
        <authorList>
            <consortium name="The Broad Institute Genomics Platform"/>
            <consortium name="The Broad Institute Genome Sequencing Center for Infectious Disease"/>
            <person name="Wu L."/>
            <person name="Ma J."/>
        </authorList>
    </citation>
    <scope>NUCLEOTIDE SEQUENCE [LARGE SCALE GENOMIC DNA]</scope>
    <source>
        <strain evidence="10">IBRC-M 10490</strain>
    </source>
</reference>
<evidence type="ECO:0000313" key="9">
    <source>
        <dbReference type="EMBL" id="MFC4373446.1"/>
    </source>
</evidence>
<comment type="subcellular location">
    <subcellularLocation>
        <location evidence="1">Cell membrane</location>
        <topology evidence="1">Multi-pass membrane protein</topology>
    </subcellularLocation>
</comment>
<feature type="transmembrane region" description="Helical" evidence="7">
    <location>
        <begin position="180"/>
        <end position="203"/>
    </location>
</feature>
<evidence type="ECO:0000256" key="7">
    <source>
        <dbReference type="SAM" id="Phobius"/>
    </source>
</evidence>
<dbReference type="Proteomes" id="UP001595844">
    <property type="component" value="Unassembled WGS sequence"/>
</dbReference>
<feature type="transmembrane region" description="Helical" evidence="7">
    <location>
        <begin position="280"/>
        <end position="300"/>
    </location>
</feature>
<dbReference type="Pfam" id="PF06738">
    <property type="entry name" value="ThrE"/>
    <property type="match status" value="1"/>
</dbReference>
<accession>A0ABV8VBV9</accession>
<feature type="transmembrane region" description="Helical" evidence="7">
    <location>
        <begin position="209"/>
        <end position="233"/>
    </location>
</feature>
<keyword evidence="3 7" id="KW-0812">Transmembrane</keyword>
<keyword evidence="2" id="KW-1003">Cell membrane</keyword>
<evidence type="ECO:0000259" key="8">
    <source>
        <dbReference type="Pfam" id="PF06738"/>
    </source>
</evidence>
<gene>
    <name evidence="9" type="ORF">ACFO5K_04980</name>
</gene>
<keyword evidence="10" id="KW-1185">Reference proteome</keyword>
<evidence type="ECO:0000256" key="3">
    <source>
        <dbReference type="ARBA" id="ARBA00022692"/>
    </source>
</evidence>
<name>A0ABV8VBV9_9NOCA</name>
<evidence type="ECO:0000313" key="10">
    <source>
        <dbReference type="Proteomes" id="UP001595844"/>
    </source>
</evidence>
<feature type="transmembrane region" description="Helical" evidence="7">
    <location>
        <begin position="128"/>
        <end position="149"/>
    </location>
</feature>
<sequence>MSQPDTDRERAEQQRIAAALTFLTELGTSGLESGYATEAVTVMLTSCAQVWGLTRSSATVVGRVLIVQCDDVHEHPVSRVAQVSTLDAFDCDRMRRIKDVVRATVSERLDPETACERLRRADAGPPPFPWWSVQAGGMLLALCICLQIGGTPTAAALAAVVQLVVNLCGRGFGAWRVPKLFAVAVQAALAGFLGGGLHLAGWLTVAQAATVIATAWVLIAPLPQLISTAIDLVSADSLTALARALGAALIIGGIVLGGLLMLSLTWRFDLGVASDGKLPVVPVWMGIVFAVLGAVGNALFNVGGPRLLGTAAVAGLVTASVNQALIHWGNVPSAWAGPMAAVVLGFLAAASADRLRLPMSAIALVGITGALLPGLIVCQGLILSVYQVSGIGYFVQAGAVSVALGVGTSLGVYLWSLTMRRSWAAATD</sequence>
<feature type="transmembrane region" description="Helical" evidence="7">
    <location>
        <begin position="391"/>
        <end position="415"/>
    </location>
</feature>
<proteinExistence type="inferred from homology"/>
<organism evidence="9 10">
    <name type="scientific">Nocardia halotolerans</name>
    <dbReference type="NCBI Taxonomy" id="1755878"/>
    <lineage>
        <taxon>Bacteria</taxon>
        <taxon>Bacillati</taxon>
        <taxon>Actinomycetota</taxon>
        <taxon>Actinomycetes</taxon>
        <taxon>Mycobacteriales</taxon>
        <taxon>Nocardiaceae</taxon>
        <taxon>Nocardia</taxon>
    </lineage>
</organism>
<evidence type="ECO:0000256" key="6">
    <source>
        <dbReference type="ARBA" id="ARBA00034125"/>
    </source>
</evidence>
<feature type="transmembrane region" description="Helical" evidence="7">
    <location>
        <begin position="332"/>
        <end position="350"/>
    </location>
</feature>
<evidence type="ECO:0000256" key="2">
    <source>
        <dbReference type="ARBA" id="ARBA00022475"/>
    </source>
</evidence>
<feature type="transmembrane region" description="Helical" evidence="7">
    <location>
        <begin position="362"/>
        <end position="385"/>
    </location>
</feature>
<dbReference type="PANTHER" id="PTHR34390">
    <property type="entry name" value="UPF0442 PROTEIN YJJB-RELATED"/>
    <property type="match status" value="1"/>
</dbReference>
<dbReference type="InterPro" id="IPR050539">
    <property type="entry name" value="ThrE_Dicarb/AminoAcid_Exp"/>
</dbReference>
<feature type="domain" description="Threonine/serine exporter-like N-terminal" evidence="8">
    <location>
        <begin position="22"/>
        <end position="264"/>
    </location>
</feature>
<feature type="transmembrane region" description="Helical" evidence="7">
    <location>
        <begin position="307"/>
        <end position="326"/>
    </location>
</feature>
<keyword evidence="4 7" id="KW-1133">Transmembrane helix</keyword>
<comment type="caution">
    <text evidence="9">The sequence shown here is derived from an EMBL/GenBank/DDBJ whole genome shotgun (WGS) entry which is preliminary data.</text>
</comment>
<feature type="transmembrane region" description="Helical" evidence="7">
    <location>
        <begin position="245"/>
        <end position="268"/>
    </location>
</feature>
<feature type="transmembrane region" description="Helical" evidence="7">
    <location>
        <begin position="155"/>
        <end position="173"/>
    </location>
</feature>
<dbReference type="RefSeq" id="WP_378556337.1">
    <property type="nucleotide sequence ID" value="NZ_JBHSDL010000005.1"/>
</dbReference>
<keyword evidence="5 7" id="KW-0472">Membrane</keyword>
<evidence type="ECO:0000256" key="1">
    <source>
        <dbReference type="ARBA" id="ARBA00004651"/>
    </source>
</evidence>
<dbReference type="InterPro" id="IPR010619">
    <property type="entry name" value="ThrE-like_N"/>
</dbReference>
<dbReference type="EMBL" id="JBHSDL010000005">
    <property type="protein sequence ID" value="MFC4373446.1"/>
    <property type="molecule type" value="Genomic_DNA"/>
</dbReference>
<protein>
    <submittedName>
        <fullName evidence="9">Threonine/serine exporter family protein</fullName>
    </submittedName>
</protein>
<evidence type="ECO:0000256" key="5">
    <source>
        <dbReference type="ARBA" id="ARBA00023136"/>
    </source>
</evidence>
<comment type="similarity">
    <text evidence="6">Belongs to the ThrE exporter (TC 2.A.79) family.</text>
</comment>